<evidence type="ECO:0000256" key="1">
    <source>
        <dbReference type="ARBA" id="ARBA00004651"/>
    </source>
</evidence>
<dbReference type="EMBL" id="FXAZ01000001">
    <property type="protein sequence ID" value="SMG22834.1"/>
    <property type="molecule type" value="Genomic_DNA"/>
</dbReference>
<dbReference type="PANTHER" id="PTHR43663">
    <property type="entry name" value="CHROMATE TRANSPORT PROTEIN-RELATED"/>
    <property type="match status" value="1"/>
</dbReference>
<feature type="transmembrane region" description="Helical" evidence="7">
    <location>
        <begin position="150"/>
        <end position="183"/>
    </location>
</feature>
<comment type="subcellular location">
    <subcellularLocation>
        <location evidence="1">Cell membrane</location>
        <topology evidence="1">Multi-pass membrane protein</topology>
    </subcellularLocation>
</comment>
<name>A0A1X7J792_9BACL</name>
<dbReference type="Pfam" id="PF02417">
    <property type="entry name" value="Chromate_transp"/>
    <property type="match status" value="1"/>
</dbReference>
<dbReference type="GO" id="GO:0005886">
    <property type="term" value="C:plasma membrane"/>
    <property type="evidence" value="ECO:0007669"/>
    <property type="project" value="UniProtKB-SubCell"/>
</dbReference>
<organism evidence="8 9">
    <name type="scientific">Paenibacillus aquistagni</name>
    <dbReference type="NCBI Taxonomy" id="1852522"/>
    <lineage>
        <taxon>Bacteria</taxon>
        <taxon>Bacillati</taxon>
        <taxon>Bacillota</taxon>
        <taxon>Bacilli</taxon>
        <taxon>Bacillales</taxon>
        <taxon>Paenibacillaceae</taxon>
        <taxon>Paenibacillus</taxon>
    </lineage>
</organism>
<feature type="transmembrane region" description="Helical" evidence="7">
    <location>
        <begin position="109"/>
        <end position="130"/>
    </location>
</feature>
<keyword evidence="5 7" id="KW-1133">Transmembrane helix</keyword>
<comment type="similarity">
    <text evidence="2">Belongs to the chromate ion transporter (CHR) (TC 2.A.51) family.</text>
</comment>
<evidence type="ECO:0000256" key="4">
    <source>
        <dbReference type="ARBA" id="ARBA00022692"/>
    </source>
</evidence>
<dbReference type="RefSeq" id="WP_085493398.1">
    <property type="nucleotide sequence ID" value="NZ_FXAZ01000001.1"/>
</dbReference>
<feature type="transmembrane region" description="Helical" evidence="7">
    <location>
        <begin position="82"/>
        <end position="103"/>
    </location>
</feature>
<dbReference type="AlphaFoldDB" id="A0A1X7J792"/>
<gene>
    <name evidence="8" type="ORF">SAMN06295960_1232</name>
</gene>
<evidence type="ECO:0000256" key="3">
    <source>
        <dbReference type="ARBA" id="ARBA00022475"/>
    </source>
</evidence>
<sequence>MSNRRKVKRYAWLLGINMFISAFTFGGGYVVVPMIRKYFVTRKKLFSEAELIDMAAVAQSSPGAIAINLSVLAGYRVAGISGAVISCIAAVLPSLVILAVFAACYDAVAANSIVAAVLKGMQAGAAALIVDYMIDMCQLIVKGRSAFRSLLVPAVFVAHFVFNIHVALILTISCLLGLLRVWVYKRRQYS</sequence>
<keyword evidence="3" id="KW-1003">Cell membrane</keyword>
<proteinExistence type="inferred from homology"/>
<evidence type="ECO:0000256" key="6">
    <source>
        <dbReference type="ARBA" id="ARBA00023136"/>
    </source>
</evidence>
<protein>
    <submittedName>
        <fullName evidence="8">Chromate transporter</fullName>
    </submittedName>
</protein>
<dbReference type="OrthoDB" id="9027281at2"/>
<evidence type="ECO:0000256" key="2">
    <source>
        <dbReference type="ARBA" id="ARBA00005262"/>
    </source>
</evidence>
<accession>A0A1X7J792</accession>
<keyword evidence="6 7" id="KW-0472">Membrane</keyword>
<dbReference type="GO" id="GO:0015109">
    <property type="term" value="F:chromate transmembrane transporter activity"/>
    <property type="evidence" value="ECO:0007669"/>
    <property type="project" value="InterPro"/>
</dbReference>
<evidence type="ECO:0000313" key="9">
    <source>
        <dbReference type="Proteomes" id="UP000193834"/>
    </source>
</evidence>
<feature type="transmembrane region" description="Helical" evidence="7">
    <location>
        <begin position="12"/>
        <end position="35"/>
    </location>
</feature>
<dbReference type="PANTHER" id="PTHR43663:SF1">
    <property type="entry name" value="CHROMATE TRANSPORTER"/>
    <property type="match status" value="1"/>
</dbReference>
<evidence type="ECO:0000313" key="8">
    <source>
        <dbReference type="EMBL" id="SMG22834.1"/>
    </source>
</evidence>
<dbReference type="Proteomes" id="UP000193834">
    <property type="component" value="Unassembled WGS sequence"/>
</dbReference>
<reference evidence="8 9" key="1">
    <citation type="submission" date="2017-04" db="EMBL/GenBank/DDBJ databases">
        <authorList>
            <person name="Afonso C.L."/>
            <person name="Miller P.J."/>
            <person name="Scott M.A."/>
            <person name="Spackman E."/>
            <person name="Goraichik I."/>
            <person name="Dimitrov K.M."/>
            <person name="Suarez D.L."/>
            <person name="Swayne D.E."/>
        </authorList>
    </citation>
    <scope>NUCLEOTIDE SEQUENCE [LARGE SCALE GENOMIC DNA]</scope>
    <source>
        <strain evidence="8 9">11</strain>
    </source>
</reference>
<evidence type="ECO:0000256" key="7">
    <source>
        <dbReference type="SAM" id="Phobius"/>
    </source>
</evidence>
<dbReference type="STRING" id="1852522.SAMN06295960_1232"/>
<dbReference type="InterPro" id="IPR003370">
    <property type="entry name" value="Chromate_transpt"/>
</dbReference>
<dbReference type="InterPro" id="IPR052518">
    <property type="entry name" value="CHR_Transporter"/>
</dbReference>
<evidence type="ECO:0000256" key="5">
    <source>
        <dbReference type="ARBA" id="ARBA00022989"/>
    </source>
</evidence>
<keyword evidence="4 7" id="KW-0812">Transmembrane</keyword>
<keyword evidence="9" id="KW-1185">Reference proteome</keyword>